<dbReference type="ExpressionAtlas" id="Q5GAP2">
    <property type="expression patterns" value="baseline and differential"/>
</dbReference>
<dbReference type="GO" id="GO:0046540">
    <property type="term" value="C:U4/U6 x U5 tri-snRNP complex"/>
    <property type="evidence" value="ECO:0007669"/>
    <property type="project" value="InterPro"/>
</dbReference>
<name>Q5GAP2_MAIZE</name>
<feature type="region of interest" description="Disordered" evidence="2">
    <location>
        <begin position="136"/>
        <end position="162"/>
    </location>
</feature>
<accession>Q5GAP2</accession>
<proteinExistence type="inferred from homology"/>
<dbReference type="PANTHER" id="PTHR12052:SF4">
    <property type="entry name" value="THIOREDOXIN-LIKE PROTEIN 4B"/>
    <property type="match status" value="1"/>
</dbReference>
<dbReference type="SUPFAM" id="SSF52833">
    <property type="entry name" value="Thioredoxin-like"/>
    <property type="match status" value="1"/>
</dbReference>
<organism evidence="3">
    <name type="scientific">Zea mays</name>
    <name type="common">Maize</name>
    <dbReference type="NCBI Taxonomy" id="4577"/>
    <lineage>
        <taxon>Eukaryota</taxon>
        <taxon>Viridiplantae</taxon>
        <taxon>Streptophyta</taxon>
        <taxon>Embryophyta</taxon>
        <taxon>Tracheophyta</taxon>
        <taxon>Spermatophyta</taxon>
        <taxon>Magnoliopsida</taxon>
        <taxon>Liliopsida</taxon>
        <taxon>Poales</taxon>
        <taxon>Poaceae</taxon>
        <taxon>PACMAD clade</taxon>
        <taxon>Panicoideae</taxon>
        <taxon>Andropogonodae</taxon>
        <taxon>Andropogoneae</taxon>
        <taxon>Tripsacinae</taxon>
        <taxon>Zea</taxon>
    </lineage>
</organism>
<gene>
    <name evidence="3" type="ORF">N9009</name>
</gene>
<feature type="compositionally biased region" description="Basic and acidic residues" evidence="2">
    <location>
        <begin position="147"/>
        <end position="161"/>
    </location>
</feature>
<dbReference type="GO" id="GO:0000398">
    <property type="term" value="P:mRNA splicing, via spliceosome"/>
    <property type="evidence" value="ECO:0007669"/>
    <property type="project" value="InterPro"/>
</dbReference>
<dbReference type="CDD" id="cd02986">
    <property type="entry name" value="DLP"/>
    <property type="match status" value="1"/>
</dbReference>
<evidence type="ECO:0000256" key="1">
    <source>
        <dbReference type="ARBA" id="ARBA00008241"/>
    </source>
</evidence>
<dbReference type="PANTHER" id="PTHR12052">
    <property type="entry name" value="THIOREDOXIN-LIKE PROTEN 4A, 4B"/>
    <property type="match status" value="1"/>
</dbReference>
<evidence type="ECO:0008006" key="4">
    <source>
        <dbReference type="Google" id="ProtNLM"/>
    </source>
</evidence>
<dbReference type="EMBL" id="AY664419">
    <property type="protein sequence ID" value="AAV64251.1"/>
    <property type="molecule type" value="Genomic_DNA"/>
</dbReference>
<dbReference type="Pfam" id="PF02966">
    <property type="entry name" value="DIM1"/>
    <property type="match status" value="1"/>
</dbReference>
<dbReference type="Gene3D" id="3.40.30.10">
    <property type="entry name" value="Glutaredoxin"/>
    <property type="match status" value="1"/>
</dbReference>
<dbReference type="AlphaFoldDB" id="Q5GAP2"/>
<dbReference type="InterPro" id="IPR036249">
    <property type="entry name" value="Thioredoxin-like_sf"/>
</dbReference>
<comment type="similarity">
    <text evidence="1">Belongs to the DIM1 family.</text>
</comment>
<evidence type="ECO:0000256" key="2">
    <source>
        <dbReference type="SAM" id="MobiDB-lite"/>
    </source>
</evidence>
<feature type="compositionally biased region" description="Polar residues" evidence="2">
    <location>
        <begin position="136"/>
        <end position="146"/>
    </location>
</feature>
<evidence type="ECO:0000313" key="3">
    <source>
        <dbReference type="EMBL" id="AAV64251.1"/>
    </source>
</evidence>
<protein>
    <recommendedName>
        <fullName evidence="4">Thioredoxin-like protein 4B</fullName>
    </recommendedName>
</protein>
<dbReference type="SMART" id="SM01410">
    <property type="entry name" value="DIM1"/>
    <property type="match status" value="1"/>
</dbReference>
<reference evidence="3" key="1">
    <citation type="journal article" date="2005" name="Plant Cell">
        <title>Evolution of DNA sequence nonhomologies among maize inbreds.</title>
        <authorList>
            <person name="Brunner S."/>
            <person name="Fengler K."/>
            <person name="Morgante M."/>
            <person name="Tingey S."/>
            <person name="Rafalski A."/>
        </authorList>
    </citation>
    <scope>NUCLEOTIDE SEQUENCE</scope>
</reference>
<sequence length="319" mass="34666">MEIMNLVDGCGGGERVSARGTFVVAGGQRREANVHGAGAALGAAGGDRGMGGEVPAEAVEGRLTWVVRQSCGGCHGNHAVAVGVQGHGMRGRGRERGGGSRPLCVEHTDSNVLEVQNLDFEVRRVRHIIWPGASLNPGSATAAQPRSRTEAHSAEEWHEETTGPGMGSVLLPTLRLKSEVDAAIRDTLDKVLVLRFGRATDATCLQLDDILAKSSWDISKFAMVALVDMDSEEIQVYIDYFDITLVPATIFFFNAHHMKMDSGTPDHTKWIGSFSSKQDFIDVVEVPLLYDIPYNNTYLNRLASVMSKEHFCQLLYLVT</sequence>
<dbReference type="InterPro" id="IPR004123">
    <property type="entry name" value="Dim1"/>
</dbReference>